<name>A0A1L7WCH2_9HELO</name>
<accession>A0A1L7WCH2</accession>
<dbReference type="GO" id="GO:0005783">
    <property type="term" value="C:endoplasmic reticulum"/>
    <property type="evidence" value="ECO:0007669"/>
    <property type="project" value="TreeGrafter"/>
</dbReference>
<keyword evidence="2" id="KW-0560">Oxidoreductase</keyword>
<protein>
    <submittedName>
        <fullName evidence="4">Related to 1-acyldihydroxyacetone-phosphate reductase</fullName>
    </submittedName>
</protein>
<dbReference type="PRINTS" id="PR00081">
    <property type="entry name" value="GDHRDH"/>
</dbReference>
<comment type="similarity">
    <text evidence="1 3">Belongs to the short-chain dehydrogenases/reductases (SDR) family.</text>
</comment>
<dbReference type="STRING" id="576137.A0A1L7WCH2"/>
<dbReference type="AlphaFoldDB" id="A0A1L7WCH2"/>
<proteinExistence type="inferred from homology"/>
<organism evidence="4 5">
    <name type="scientific">Phialocephala subalpina</name>
    <dbReference type="NCBI Taxonomy" id="576137"/>
    <lineage>
        <taxon>Eukaryota</taxon>
        <taxon>Fungi</taxon>
        <taxon>Dikarya</taxon>
        <taxon>Ascomycota</taxon>
        <taxon>Pezizomycotina</taxon>
        <taxon>Leotiomycetes</taxon>
        <taxon>Helotiales</taxon>
        <taxon>Mollisiaceae</taxon>
        <taxon>Phialocephala</taxon>
        <taxon>Phialocephala fortinii species complex</taxon>
    </lineage>
</organism>
<dbReference type="Gene3D" id="3.40.50.720">
    <property type="entry name" value="NAD(P)-binding Rossmann-like Domain"/>
    <property type="match status" value="1"/>
</dbReference>
<evidence type="ECO:0000313" key="4">
    <source>
        <dbReference type="EMBL" id="CZR50458.1"/>
    </source>
</evidence>
<evidence type="ECO:0000256" key="1">
    <source>
        <dbReference type="ARBA" id="ARBA00006484"/>
    </source>
</evidence>
<evidence type="ECO:0000256" key="3">
    <source>
        <dbReference type="RuleBase" id="RU000363"/>
    </source>
</evidence>
<dbReference type="Proteomes" id="UP000184330">
    <property type="component" value="Unassembled WGS sequence"/>
</dbReference>
<dbReference type="OrthoDB" id="2102561at2759"/>
<dbReference type="InterPro" id="IPR036291">
    <property type="entry name" value="NAD(P)-bd_dom_sf"/>
</dbReference>
<reference evidence="4 5" key="1">
    <citation type="submission" date="2016-03" db="EMBL/GenBank/DDBJ databases">
        <authorList>
            <person name="Ploux O."/>
        </authorList>
    </citation>
    <scope>NUCLEOTIDE SEQUENCE [LARGE SCALE GENOMIC DNA]</scope>
    <source>
        <strain evidence="4 5">UAMH 11012</strain>
    </source>
</reference>
<evidence type="ECO:0000313" key="5">
    <source>
        <dbReference type="Proteomes" id="UP000184330"/>
    </source>
</evidence>
<dbReference type="Pfam" id="PF00106">
    <property type="entry name" value="adh_short"/>
    <property type="match status" value="1"/>
</dbReference>
<dbReference type="InterPro" id="IPR002347">
    <property type="entry name" value="SDR_fam"/>
</dbReference>
<dbReference type="SUPFAM" id="SSF51735">
    <property type="entry name" value="NAD(P)-binding Rossmann-fold domains"/>
    <property type="match status" value="1"/>
</dbReference>
<dbReference type="EMBL" id="FJOG01000001">
    <property type="protein sequence ID" value="CZR50458.1"/>
    <property type="molecule type" value="Genomic_DNA"/>
</dbReference>
<gene>
    <name evidence="4" type="ORF">PAC_00330</name>
</gene>
<dbReference type="PANTHER" id="PTHR44169:SF6">
    <property type="entry name" value="NADPH-DEPENDENT 1-ACYLDIHYDROXYACETONE PHOSPHATE REDUCTASE"/>
    <property type="match status" value="1"/>
</dbReference>
<sequence>MPAVTAKTVLITGCSEGGLGAALANAFAQKGFTYLRPFKFPRKLSRTGGALDVLVNNAGSMLKGPLLDVLIQEIRKAFEINVWAMLAVTQAFAPLVVKSKGVILNICSIAGAVRMAWQGTYNASKVAETWFSETLRIGMEPLSVCVLTATVGEAETNIYQIGEPPELPKGSYYLSVRQYIVDQAAGKLQKSNEPAEVTAQNLVKDVLSGKSGQTWRGGVAGTAKLASWLPPTRIFERLLHSNRGVYTITLPL</sequence>
<dbReference type="GO" id="GO:0016491">
    <property type="term" value="F:oxidoreductase activity"/>
    <property type="evidence" value="ECO:0007669"/>
    <property type="project" value="UniProtKB-KW"/>
</dbReference>
<evidence type="ECO:0000256" key="2">
    <source>
        <dbReference type="ARBA" id="ARBA00023002"/>
    </source>
</evidence>
<dbReference type="PRINTS" id="PR00080">
    <property type="entry name" value="SDRFAMILY"/>
</dbReference>
<keyword evidence="5" id="KW-1185">Reference proteome</keyword>
<dbReference type="PANTHER" id="PTHR44169">
    <property type="entry name" value="NADPH-DEPENDENT 1-ACYLDIHYDROXYACETONE PHOSPHATE REDUCTASE"/>
    <property type="match status" value="1"/>
</dbReference>